<name>A0A6L5JZ32_RHOTE</name>
<dbReference type="OrthoDB" id="9182740at2"/>
<evidence type="ECO:0000313" key="2">
    <source>
        <dbReference type="EMBL" id="MQY51914.1"/>
    </source>
</evidence>
<feature type="region of interest" description="Disordered" evidence="1">
    <location>
        <begin position="143"/>
        <end position="232"/>
    </location>
</feature>
<dbReference type="AlphaFoldDB" id="A0A6L5JZ32"/>
<dbReference type="PROSITE" id="PS51257">
    <property type="entry name" value="PROKAR_LIPOPROTEIN"/>
    <property type="match status" value="1"/>
</dbReference>
<dbReference type="Proteomes" id="UP000480275">
    <property type="component" value="Unassembled WGS sequence"/>
</dbReference>
<reference evidence="2 3" key="1">
    <citation type="submission" date="2019-10" db="EMBL/GenBank/DDBJ databases">
        <title>Whole-genome sequence of the purple nonsulfur photosynthetic bacterium Rhodocyclus tenuis.</title>
        <authorList>
            <person name="Kyndt J.A."/>
            <person name="Meyer T.E."/>
        </authorList>
    </citation>
    <scope>NUCLEOTIDE SEQUENCE [LARGE SCALE GENOMIC DNA]</scope>
    <source>
        <strain evidence="2 3">DSM 110</strain>
    </source>
</reference>
<protein>
    <submittedName>
        <fullName evidence="2">Uncharacterized protein</fullName>
    </submittedName>
</protein>
<dbReference type="EMBL" id="WIXJ01000005">
    <property type="protein sequence ID" value="MQY51914.1"/>
    <property type="molecule type" value="Genomic_DNA"/>
</dbReference>
<sequence length="232" mass="25800">MRHTENAPLRRPAWRLGLVGLLGAACWVGLGANALPGAHSPDTGSATRGTNLTNVFSVPTAAAAELVVGPITPPQSMEDAQAMHQRAEALRSENERRYAAEKDACYSRFLMNACLEDAKKAFTAASIAIRPLDQMARDFEREHRRAEIQAKDAQRAQDAERRAVDEREQAARYRAEEARRAAEREQHLAEKAAQAEEGRRKTLAEEADRRERDAERARHRAEREAKKAEGAP</sequence>
<evidence type="ECO:0000313" key="3">
    <source>
        <dbReference type="Proteomes" id="UP000480275"/>
    </source>
</evidence>
<organism evidence="2 3">
    <name type="scientific">Rhodocyclus tenuis</name>
    <name type="common">Rhodospirillum tenue</name>
    <dbReference type="NCBI Taxonomy" id="1066"/>
    <lineage>
        <taxon>Bacteria</taxon>
        <taxon>Pseudomonadati</taxon>
        <taxon>Pseudomonadota</taxon>
        <taxon>Betaproteobacteria</taxon>
        <taxon>Rhodocyclales</taxon>
        <taxon>Rhodocyclaceae</taxon>
        <taxon>Rhodocyclus</taxon>
    </lineage>
</organism>
<accession>A0A6L5JZ32</accession>
<comment type="caution">
    <text evidence="2">The sequence shown here is derived from an EMBL/GenBank/DDBJ whole genome shotgun (WGS) entry which is preliminary data.</text>
</comment>
<proteinExistence type="predicted"/>
<gene>
    <name evidence="2" type="ORF">GHK24_09005</name>
</gene>
<evidence type="ECO:0000256" key="1">
    <source>
        <dbReference type="SAM" id="MobiDB-lite"/>
    </source>
</evidence>